<gene>
    <name evidence="2" type="ORF">Theos_2271</name>
</gene>
<feature type="compositionally biased region" description="Basic residues" evidence="1">
    <location>
        <begin position="287"/>
        <end position="296"/>
    </location>
</feature>
<geneLocation type="plasmid" evidence="2 3">
    <name>pTHEOS01</name>
</geneLocation>
<dbReference type="PATRIC" id="fig|751945.3.peg.2212"/>
<feature type="compositionally biased region" description="Basic and acidic residues" evidence="1">
    <location>
        <begin position="269"/>
        <end position="279"/>
    </location>
</feature>
<dbReference type="KEGG" id="tos:Theos_2271"/>
<dbReference type="AlphaFoldDB" id="K7R1S2"/>
<organism evidence="2 3">
    <name type="scientific">Thermus oshimai JL-2</name>
    <dbReference type="NCBI Taxonomy" id="751945"/>
    <lineage>
        <taxon>Bacteria</taxon>
        <taxon>Thermotogati</taxon>
        <taxon>Deinococcota</taxon>
        <taxon>Deinococci</taxon>
        <taxon>Thermales</taxon>
        <taxon>Thermaceae</taxon>
        <taxon>Thermus</taxon>
    </lineage>
</organism>
<dbReference type="Gene3D" id="1.25.10.10">
    <property type="entry name" value="Leucine-rich Repeat Variant"/>
    <property type="match status" value="2"/>
</dbReference>
<keyword evidence="2" id="KW-0614">Plasmid</keyword>
<reference evidence="2 3" key="1">
    <citation type="journal article" date="2013" name="Genome Announc.">
        <title>Whole Genome Sequencing of Thermus oshimai JL-2 and Thermus thermophilus JL-18, Incomplete Denitrifiers from the United States Great Basin.</title>
        <authorList>
            <person name="Murugapiran S.K."/>
            <person name="Huntemann M."/>
            <person name="Wei C.L."/>
            <person name="Han J."/>
            <person name="Detter J.C."/>
            <person name="Han C.S."/>
            <person name="Erkkila T.H."/>
            <person name="Teshima H."/>
            <person name="Chen A."/>
            <person name="Kyrpides N."/>
            <person name="Mavrommatis K."/>
            <person name="Markowitz V."/>
            <person name="Szeto E."/>
            <person name="Ivanova N."/>
            <person name="Pagani I."/>
            <person name="Lam J."/>
            <person name="McDonald A.I."/>
            <person name="Dodsworth J.A."/>
            <person name="Pati A."/>
            <person name="Goodwin L."/>
            <person name="Peters L."/>
            <person name="Pitluck S."/>
            <person name="Woyke T."/>
            <person name="Hedlund B.P."/>
        </authorList>
    </citation>
    <scope>NUCLEOTIDE SEQUENCE</scope>
    <source>
        <strain evidence="2 3">JL-2</strain>
        <plasmid evidence="2">pTHEOS01</plasmid>
    </source>
</reference>
<dbReference type="EMBL" id="CP003250">
    <property type="protein sequence ID" value="AFV77260.1"/>
    <property type="molecule type" value="Genomic_DNA"/>
</dbReference>
<evidence type="ECO:0000256" key="1">
    <source>
        <dbReference type="SAM" id="MobiDB-lite"/>
    </source>
</evidence>
<dbReference type="Pfam" id="PF01816">
    <property type="entry name" value="LRV"/>
    <property type="match status" value="1"/>
</dbReference>
<evidence type="ECO:0000313" key="3">
    <source>
        <dbReference type="Proteomes" id="UP000000211"/>
    </source>
</evidence>
<sequence length="296" mass="33124">MELAEHYPAEALANPAWTLPGAEEYRKRISALAVLEAVETWAEVPYFWLLNLVTFPHAPVRLALAKKPLPADALVRLVQDPDPQVRAVAWAHPLAQKEPVRSLILLFRAMERGDSEALPKALQYTSRGPYLEILLARHPGTPEDVLLGLAKARNPFVLEGFAQRDRLSSAVLEALWPKLEGQPQWAEALLQKEIPPEYRARLYTLAPHLATPEVLSHLPEEALSPWLDGPVHLRLLLTQHPELSADLLARLAEDPEAVVRAEVASRPDLPGELRQKLLDDPAPVVRQRARRTHEPS</sequence>
<dbReference type="RefSeq" id="WP_015065257.1">
    <property type="nucleotide sequence ID" value="NC_019387.1"/>
</dbReference>
<name>K7R1S2_THEOS</name>
<dbReference type="HOGENOM" id="CLU_939868_0_0_0"/>
<feature type="region of interest" description="Disordered" evidence="1">
    <location>
        <begin position="269"/>
        <end position="296"/>
    </location>
</feature>
<accession>K7R1S2</accession>
<proteinExistence type="predicted"/>
<protein>
    <submittedName>
        <fullName evidence="2">Leucine rich repeat protein</fullName>
    </submittedName>
</protein>
<dbReference type="Proteomes" id="UP000000211">
    <property type="component" value="Plasmid pTHEOS01"/>
</dbReference>
<dbReference type="InterPro" id="IPR004830">
    <property type="entry name" value="LRR_variant"/>
</dbReference>
<evidence type="ECO:0000313" key="2">
    <source>
        <dbReference type="EMBL" id="AFV77260.1"/>
    </source>
</evidence>
<keyword evidence="3" id="KW-1185">Reference proteome</keyword>
<dbReference type="InterPro" id="IPR011989">
    <property type="entry name" value="ARM-like"/>
</dbReference>